<dbReference type="InterPro" id="IPR002347">
    <property type="entry name" value="SDR_fam"/>
</dbReference>
<proteinExistence type="inferred from homology"/>
<dbReference type="EMBL" id="KI271591">
    <property type="protein sequence ID" value="ERL64855.1"/>
    <property type="molecule type" value="Genomic_DNA"/>
</dbReference>
<dbReference type="SUPFAM" id="SSF51735">
    <property type="entry name" value="NAD(P)-binding Rossmann-fold domains"/>
    <property type="match status" value="1"/>
</dbReference>
<evidence type="ECO:0000256" key="3">
    <source>
        <dbReference type="RuleBase" id="RU000363"/>
    </source>
</evidence>
<dbReference type="PRINTS" id="PR00081">
    <property type="entry name" value="GDHRDH"/>
</dbReference>
<dbReference type="GO" id="GO:0016491">
    <property type="term" value="F:oxidoreductase activity"/>
    <property type="evidence" value="ECO:0007669"/>
    <property type="project" value="UniProtKB-KW"/>
</dbReference>
<sequence length="241" mass="25918">MNMKKVAIVTGASSGIGQQTALDLVKNGYTVIGGARHIANLKGTAIEAKYLDVTDHDSRVAFIQDVITRYGRIDVLVNAAGYGLFGAIEEVPLAEAREQLDVNLLGIADLIKLVIPTMRAQKAGKIVNISSLAGRSYSALAGWYYISKHALETMSDVLRLEMKPFGIDVIIIEPGITRTNWAKVTNTHLLQSTPAKFAIPSDGGKTVTNDYQTHPNGCGCLPYNSAGNHCPPTEVPLSRQV</sequence>
<evidence type="ECO:0000313" key="5">
    <source>
        <dbReference type="Proteomes" id="UP000030647"/>
    </source>
</evidence>
<dbReference type="Gene3D" id="3.40.50.720">
    <property type="entry name" value="NAD(P)-binding Rossmann-like Domain"/>
    <property type="match status" value="1"/>
</dbReference>
<name>U4TN67_9LACO</name>
<organism evidence="4 5">
    <name type="scientific">Schleiferilactobacillus shenzhenensis LY-73</name>
    <dbReference type="NCBI Taxonomy" id="1231336"/>
    <lineage>
        <taxon>Bacteria</taxon>
        <taxon>Bacillati</taxon>
        <taxon>Bacillota</taxon>
        <taxon>Bacilli</taxon>
        <taxon>Lactobacillales</taxon>
        <taxon>Lactobacillaceae</taxon>
        <taxon>Schleiferilactobacillus</taxon>
    </lineage>
</organism>
<dbReference type="InterPro" id="IPR036291">
    <property type="entry name" value="NAD(P)-bd_dom_sf"/>
</dbReference>
<reference evidence="5" key="1">
    <citation type="journal article" date="2013" name="Genome Announc.">
        <title>Whole-Genome Sequencing of Lactobacillus shenzhenensis Strain LY-73T.</title>
        <authorList>
            <person name="Lin Z."/>
            <person name="Liu Z."/>
            <person name="Yang R."/>
            <person name="Zou Y."/>
            <person name="Wan D."/>
            <person name="Chen J."/>
            <person name="Guo M."/>
            <person name="Zhao J."/>
            <person name="Fang C."/>
            <person name="Yang R."/>
            <person name="Liu F."/>
        </authorList>
    </citation>
    <scope>NUCLEOTIDE SEQUENCE [LARGE SCALE GENOMIC DNA]</scope>
    <source>
        <strain evidence="5">LY-73</strain>
    </source>
</reference>
<comment type="similarity">
    <text evidence="1 3">Belongs to the short-chain dehydrogenases/reductases (SDR) family.</text>
</comment>
<accession>U4TN67</accession>
<dbReference type="InterPro" id="IPR051911">
    <property type="entry name" value="SDR_oxidoreductase"/>
</dbReference>
<keyword evidence="5" id="KW-1185">Reference proteome</keyword>
<keyword evidence="2" id="KW-0560">Oxidoreductase</keyword>
<dbReference type="AlphaFoldDB" id="U4TN67"/>
<dbReference type="PANTHER" id="PTHR43976:SF16">
    <property type="entry name" value="SHORT-CHAIN DEHYDROGENASE_REDUCTASE FAMILY PROTEIN"/>
    <property type="match status" value="1"/>
</dbReference>
<protein>
    <submittedName>
        <fullName evidence="4">Uncharacterized protein</fullName>
    </submittedName>
</protein>
<dbReference type="eggNOG" id="COG0300">
    <property type="taxonomic scope" value="Bacteria"/>
</dbReference>
<dbReference type="HOGENOM" id="CLU_010194_2_10_9"/>
<evidence type="ECO:0000256" key="2">
    <source>
        <dbReference type="ARBA" id="ARBA00023002"/>
    </source>
</evidence>
<dbReference type="Pfam" id="PF00106">
    <property type="entry name" value="adh_short"/>
    <property type="match status" value="1"/>
</dbReference>
<gene>
    <name evidence="4" type="ORF">L248_0459</name>
</gene>
<dbReference type="STRING" id="1231336.L248_0459"/>
<evidence type="ECO:0000313" key="4">
    <source>
        <dbReference type="EMBL" id="ERL64855.1"/>
    </source>
</evidence>
<dbReference type="PANTHER" id="PTHR43976">
    <property type="entry name" value="SHORT CHAIN DEHYDROGENASE"/>
    <property type="match status" value="1"/>
</dbReference>
<dbReference type="Proteomes" id="UP000030647">
    <property type="component" value="Unassembled WGS sequence"/>
</dbReference>
<evidence type="ECO:0000256" key="1">
    <source>
        <dbReference type="ARBA" id="ARBA00006484"/>
    </source>
</evidence>
<dbReference type="PRINTS" id="PR00080">
    <property type="entry name" value="SDRFAMILY"/>
</dbReference>